<dbReference type="GO" id="GO:0030687">
    <property type="term" value="C:preribosome, large subunit precursor"/>
    <property type="evidence" value="ECO:0007669"/>
    <property type="project" value="TreeGrafter"/>
</dbReference>
<dbReference type="GO" id="GO:0000470">
    <property type="term" value="P:maturation of LSU-rRNA"/>
    <property type="evidence" value="ECO:0007669"/>
    <property type="project" value="TreeGrafter"/>
</dbReference>
<evidence type="ECO:0000313" key="7">
    <source>
        <dbReference type="Proteomes" id="UP001150569"/>
    </source>
</evidence>
<dbReference type="PANTHER" id="PTHR23405">
    <property type="entry name" value="MAINTENANCE OF KILLER 16 MAK16 PROTEIN-RELATED"/>
    <property type="match status" value="1"/>
</dbReference>
<dbReference type="InterPro" id="IPR029004">
    <property type="entry name" value="Ribosomal_eL28/Mak16"/>
</dbReference>
<dbReference type="PANTHER" id="PTHR23405:SF4">
    <property type="entry name" value="PROTEIN MAK16 HOMOLOG"/>
    <property type="match status" value="1"/>
</dbReference>
<feature type="compositionally biased region" description="Basic and acidic residues" evidence="4">
    <location>
        <begin position="377"/>
        <end position="414"/>
    </location>
</feature>
<gene>
    <name evidence="6" type="primary">mak16_2</name>
    <name evidence="6" type="ORF">IWQ60_005974</name>
</gene>
<dbReference type="EMBL" id="JANBPT010000343">
    <property type="protein sequence ID" value="KAJ1923284.1"/>
    <property type="molecule type" value="Genomic_DNA"/>
</dbReference>
<keyword evidence="3" id="KW-0539">Nucleus</keyword>
<comment type="caution">
    <text evidence="6">The sequence shown here is derived from an EMBL/GenBank/DDBJ whole genome shotgun (WGS) entry which is preliminary data.</text>
</comment>
<dbReference type="AlphaFoldDB" id="A0A9W8A592"/>
<sequence>MNSDDIIWHVVNNQFCSFKVKTATQNFCKSTYNVTGFCNRQSCPLANSRYATVREKDGVIYLYVKTAERAHMPARMWERIQLPKNYSEALKLIDEELIYWSPFLIHKCKQRLTKMTQYLARMRVLKLRNKTKITHINKKVERREARREEKAEIAARLDRTIEKELLERLKTKAYGDNPVNVRESVWKKIIAGDEIEAEANCSDEELAEDGSQIYEDELEDGDEELDEEATETFVREFVSDISDDDVSDVEDMFDEDEEDDSDDGVDSAHGEDEVDAAPASDDDDDQSEDDGTPSARGKSDKPGSKRKLAPGKKPTPSAPKAKKRSGRVEIEYEHEHERAEFVAGMRVPVRPRPAAQRRHSAGSNAAPSLGNDAEADAPSHEEVVRRQRQEELDREEELRKRKEAETSAREEHRAWTNHLDQAQTPRHDTARQQNQANRPLNQPRGKVAQ</sequence>
<accession>A0A9W8A592</accession>
<dbReference type="OrthoDB" id="10251342at2759"/>
<comment type="similarity">
    <text evidence="2">Belongs to the MAK16 family.</text>
</comment>
<dbReference type="FunFam" id="3.30.390.110:FF:000001">
    <property type="entry name" value="Protein MAK16 homolog"/>
    <property type="match status" value="1"/>
</dbReference>
<dbReference type="Pfam" id="PF04874">
    <property type="entry name" value="Mak16"/>
    <property type="match status" value="1"/>
</dbReference>
<feature type="compositionally biased region" description="Acidic residues" evidence="4">
    <location>
        <begin position="272"/>
        <end position="291"/>
    </location>
</feature>
<feature type="compositionally biased region" description="Polar residues" evidence="4">
    <location>
        <begin position="431"/>
        <end position="440"/>
    </location>
</feature>
<feature type="compositionally biased region" description="Low complexity" evidence="4">
    <location>
        <begin position="342"/>
        <end position="354"/>
    </location>
</feature>
<dbReference type="InterPro" id="IPR006958">
    <property type="entry name" value="Mak16"/>
</dbReference>
<evidence type="ECO:0000256" key="3">
    <source>
        <dbReference type="ARBA" id="ARBA00023242"/>
    </source>
</evidence>
<dbReference type="Gene3D" id="3.30.390.110">
    <property type="match status" value="1"/>
</dbReference>
<keyword evidence="7" id="KW-1185">Reference proteome</keyword>
<protein>
    <submittedName>
        <fullName evidence="6">MAK16-like protein</fullName>
    </submittedName>
</protein>
<evidence type="ECO:0000256" key="1">
    <source>
        <dbReference type="ARBA" id="ARBA00004123"/>
    </source>
</evidence>
<name>A0A9W8A592_9FUNG</name>
<organism evidence="6 7">
    <name type="scientific">Tieghemiomyces parasiticus</name>
    <dbReference type="NCBI Taxonomy" id="78921"/>
    <lineage>
        <taxon>Eukaryota</taxon>
        <taxon>Fungi</taxon>
        <taxon>Fungi incertae sedis</taxon>
        <taxon>Zoopagomycota</taxon>
        <taxon>Kickxellomycotina</taxon>
        <taxon>Dimargaritomycetes</taxon>
        <taxon>Dimargaritales</taxon>
        <taxon>Dimargaritaceae</taxon>
        <taxon>Tieghemiomyces</taxon>
    </lineage>
</organism>
<evidence type="ECO:0000259" key="5">
    <source>
        <dbReference type="Pfam" id="PF01778"/>
    </source>
</evidence>
<comment type="subcellular location">
    <subcellularLocation>
        <location evidence="1">Nucleus</location>
    </subcellularLocation>
</comment>
<reference evidence="6" key="1">
    <citation type="submission" date="2022-07" db="EMBL/GenBank/DDBJ databases">
        <title>Phylogenomic reconstructions and comparative analyses of Kickxellomycotina fungi.</title>
        <authorList>
            <person name="Reynolds N.K."/>
            <person name="Stajich J.E."/>
            <person name="Barry K."/>
            <person name="Grigoriev I.V."/>
            <person name="Crous P."/>
            <person name="Smith M.E."/>
        </authorList>
    </citation>
    <scope>NUCLEOTIDE SEQUENCE</scope>
    <source>
        <strain evidence="6">RSA 861</strain>
    </source>
</reference>
<feature type="domain" description="Ribosomal eL28/Mak16" evidence="5">
    <location>
        <begin position="6"/>
        <end position="118"/>
    </location>
</feature>
<evidence type="ECO:0000313" key="6">
    <source>
        <dbReference type="EMBL" id="KAJ1923284.1"/>
    </source>
</evidence>
<feature type="compositionally biased region" description="Basic and acidic residues" evidence="4">
    <location>
        <begin position="326"/>
        <end position="340"/>
    </location>
</feature>
<evidence type="ECO:0000256" key="4">
    <source>
        <dbReference type="SAM" id="MobiDB-lite"/>
    </source>
</evidence>
<dbReference type="Pfam" id="PF01778">
    <property type="entry name" value="Ribosomal_L28e"/>
    <property type="match status" value="1"/>
</dbReference>
<feature type="region of interest" description="Disordered" evidence="4">
    <location>
        <begin position="235"/>
        <end position="449"/>
    </location>
</feature>
<evidence type="ECO:0000256" key="2">
    <source>
        <dbReference type="ARBA" id="ARBA00005514"/>
    </source>
</evidence>
<dbReference type="GO" id="GO:0000460">
    <property type="term" value="P:maturation of 5.8S rRNA"/>
    <property type="evidence" value="ECO:0007669"/>
    <property type="project" value="TreeGrafter"/>
</dbReference>
<dbReference type="Proteomes" id="UP001150569">
    <property type="component" value="Unassembled WGS sequence"/>
</dbReference>
<proteinExistence type="inferred from homology"/>
<dbReference type="GO" id="GO:0005730">
    <property type="term" value="C:nucleolus"/>
    <property type="evidence" value="ECO:0007669"/>
    <property type="project" value="TreeGrafter"/>
</dbReference>
<feature type="compositionally biased region" description="Acidic residues" evidence="4">
    <location>
        <begin position="241"/>
        <end position="265"/>
    </location>
</feature>